<protein>
    <recommendedName>
        <fullName evidence="2">NinB protein</fullName>
    </recommendedName>
</protein>
<dbReference type="InterPro" id="IPR036619">
    <property type="entry name" value="NinB_sf"/>
</dbReference>
<name>A0A6H0X5U9_9CAUD</name>
<organism evidence="1">
    <name type="scientific">Xanthomonas phage PPDBI</name>
    <dbReference type="NCBI Taxonomy" id="2723911"/>
    <lineage>
        <taxon>Viruses</taxon>
        <taxon>Duplodnaviria</taxon>
        <taxon>Heunggongvirae</taxon>
        <taxon>Uroviricota</taxon>
        <taxon>Caudoviricetes</taxon>
    </lineage>
</organism>
<dbReference type="SUPFAM" id="SSF103370">
    <property type="entry name" value="NinB"/>
    <property type="match status" value="1"/>
</dbReference>
<accession>A0A6H0X5U9</accession>
<gene>
    <name evidence="1" type="ORF">PPDBI_00050</name>
</gene>
<sequence>MTAQSIVLRTERDAQRLWGVLKGWLSMADMGKPFAVDVSEYHAKRSLDQNKRLHAMLNEISQSAYLNGRRYEMEAWKEFYRSRFIGTEEIELPDGRRIERGISTTALNKQEFSDFLMAIESHAAQNFGIEFRD</sequence>
<proteinExistence type="predicted"/>
<evidence type="ECO:0000313" key="1">
    <source>
        <dbReference type="EMBL" id="QIW89409.1"/>
    </source>
</evidence>
<evidence type="ECO:0008006" key="2">
    <source>
        <dbReference type="Google" id="ProtNLM"/>
    </source>
</evidence>
<dbReference type="InterPro" id="IPR008711">
    <property type="entry name" value="Recombinase_NinB"/>
</dbReference>
<dbReference type="Gene3D" id="1.10.3790.10">
    <property type="entry name" value="NinB"/>
    <property type="match status" value="1"/>
</dbReference>
<reference evidence="1" key="1">
    <citation type="submission" date="2020-03" db="EMBL/GenBank/DDBJ databases">
        <authorList>
            <person name="Shneider M.M."/>
            <person name="Evseev P.V."/>
            <person name="Korzhenkov A.A."/>
            <person name="Toschakov S.V."/>
            <person name="Vo T."/>
            <person name="Ignatov A.N."/>
            <person name="Miroshnikov K.A."/>
        </authorList>
    </citation>
    <scope>NUCLEOTIDE SEQUENCE [LARGE SCALE GENOMIC DNA]</scope>
</reference>
<dbReference type="Pfam" id="PF05772">
    <property type="entry name" value="NinB"/>
    <property type="match status" value="1"/>
</dbReference>
<dbReference type="EMBL" id="MT210154">
    <property type="protein sequence ID" value="QIW89409.1"/>
    <property type="molecule type" value="Genomic_DNA"/>
</dbReference>